<sequence>MGETLMPMMDGPDMEGCDGGGEGWGHWMKGQLWRAPSSSSSATSSTYRRSDLRLLLGVMGAPLAPVHVSTADPLPHLRIKDTPIMQRY</sequence>
<dbReference type="Proteomes" id="UP001234297">
    <property type="component" value="Chromosome 1"/>
</dbReference>
<organism evidence="1 2">
    <name type="scientific">Persea americana</name>
    <name type="common">Avocado</name>
    <dbReference type="NCBI Taxonomy" id="3435"/>
    <lineage>
        <taxon>Eukaryota</taxon>
        <taxon>Viridiplantae</taxon>
        <taxon>Streptophyta</taxon>
        <taxon>Embryophyta</taxon>
        <taxon>Tracheophyta</taxon>
        <taxon>Spermatophyta</taxon>
        <taxon>Magnoliopsida</taxon>
        <taxon>Magnoliidae</taxon>
        <taxon>Laurales</taxon>
        <taxon>Lauraceae</taxon>
        <taxon>Persea</taxon>
    </lineage>
</organism>
<evidence type="ECO:0000313" key="2">
    <source>
        <dbReference type="Proteomes" id="UP001234297"/>
    </source>
</evidence>
<gene>
    <name evidence="1" type="ORF">MRB53_001837</name>
</gene>
<accession>A0ACC2MT13</accession>
<dbReference type="EMBL" id="CM056809">
    <property type="protein sequence ID" value="KAJ8648814.1"/>
    <property type="molecule type" value="Genomic_DNA"/>
</dbReference>
<keyword evidence="2" id="KW-1185">Reference proteome</keyword>
<protein>
    <submittedName>
        <fullName evidence="1">Uncharacterized protein</fullName>
    </submittedName>
</protein>
<name>A0ACC2MT13_PERAE</name>
<reference evidence="1 2" key="1">
    <citation type="journal article" date="2022" name="Hortic Res">
        <title>A haplotype resolved chromosomal level avocado genome allows analysis of novel avocado genes.</title>
        <authorList>
            <person name="Nath O."/>
            <person name="Fletcher S.J."/>
            <person name="Hayward A."/>
            <person name="Shaw L.M."/>
            <person name="Masouleh A.K."/>
            <person name="Furtado A."/>
            <person name="Henry R.J."/>
            <person name="Mitter N."/>
        </authorList>
    </citation>
    <scope>NUCLEOTIDE SEQUENCE [LARGE SCALE GENOMIC DNA]</scope>
    <source>
        <strain evidence="2">cv. Hass</strain>
    </source>
</reference>
<proteinExistence type="predicted"/>
<comment type="caution">
    <text evidence="1">The sequence shown here is derived from an EMBL/GenBank/DDBJ whole genome shotgun (WGS) entry which is preliminary data.</text>
</comment>
<evidence type="ECO:0000313" key="1">
    <source>
        <dbReference type="EMBL" id="KAJ8648814.1"/>
    </source>
</evidence>